<keyword evidence="5" id="KW-0378">Hydrolase</keyword>
<feature type="compositionally biased region" description="Basic and acidic residues" evidence="8">
    <location>
        <begin position="511"/>
        <end position="528"/>
    </location>
</feature>
<feature type="compositionally biased region" description="Basic and acidic residues" evidence="8">
    <location>
        <begin position="557"/>
        <end position="582"/>
    </location>
</feature>
<evidence type="ECO:0000256" key="7">
    <source>
        <dbReference type="ARBA" id="ARBA00023049"/>
    </source>
</evidence>
<dbReference type="CDD" id="cd08662">
    <property type="entry name" value="M13"/>
    <property type="match status" value="1"/>
</dbReference>
<evidence type="ECO:0000256" key="5">
    <source>
        <dbReference type="ARBA" id="ARBA00022801"/>
    </source>
</evidence>
<keyword evidence="6" id="KW-0862">Zinc</keyword>
<feature type="compositionally biased region" description="Polar residues" evidence="8">
    <location>
        <begin position="211"/>
        <end position="225"/>
    </location>
</feature>
<evidence type="ECO:0000256" key="2">
    <source>
        <dbReference type="ARBA" id="ARBA00007357"/>
    </source>
</evidence>
<evidence type="ECO:0000313" key="12">
    <source>
        <dbReference type="EMBL" id="KAH9368727.1"/>
    </source>
</evidence>
<name>A0A9J6G181_HAELO</name>
<dbReference type="InterPro" id="IPR018497">
    <property type="entry name" value="Peptidase_M13_C"/>
</dbReference>
<protein>
    <submittedName>
        <fullName evidence="12">Uncharacterized protein</fullName>
    </submittedName>
</protein>
<organism evidence="12 13">
    <name type="scientific">Haemaphysalis longicornis</name>
    <name type="common">Bush tick</name>
    <dbReference type="NCBI Taxonomy" id="44386"/>
    <lineage>
        <taxon>Eukaryota</taxon>
        <taxon>Metazoa</taxon>
        <taxon>Ecdysozoa</taxon>
        <taxon>Arthropoda</taxon>
        <taxon>Chelicerata</taxon>
        <taxon>Arachnida</taxon>
        <taxon>Acari</taxon>
        <taxon>Parasitiformes</taxon>
        <taxon>Ixodida</taxon>
        <taxon>Ixodoidea</taxon>
        <taxon>Ixodidae</taxon>
        <taxon>Haemaphysalinae</taxon>
        <taxon>Haemaphysalis</taxon>
    </lineage>
</organism>
<feature type="region of interest" description="Disordered" evidence="8">
    <location>
        <begin position="171"/>
        <end position="321"/>
    </location>
</feature>
<comment type="cofactor">
    <cofactor evidence="1">
        <name>Zn(2+)</name>
        <dbReference type="ChEBI" id="CHEBI:29105"/>
    </cofactor>
</comment>
<keyword evidence="4" id="KW-0479">Metal-binding</keyword>
<feature type="compositionally biased region" description="Polar residues" evidence="8">
    <location>
        <begin position="544"/>
        <end position="556"/>
    </location>
</feature>
<dbReference type="Pfam" id="PF05649">
    <property type="entry name" value="Peptidase_M13_N"/>
    <property type="match status" value="1"/>
</dbReference>
<gene>
    <name evidence="12" type="ORF">HPB48_004746</name>
</gene>
<feature type="compositionally biased region" description="Basic and acidic residues" evidence="8">
    <location>
        <begin position="470"/>
        <end position="479"/>
    </location>
</feature>
<feature type="compositionally biased region" description="Basic and acidic residues" evidence="8">
    <location>
        <begin position="675"/>
        <end position="687"/>
    </location>
</feature>
<evidence type="ECO:0000256" key="3">
    <source>
        <dbReference type="ARBA" id="ARBA00022670"/>
    </source>
</evidence>
<feature type="compositionally biased region" description="Basic residues" evidence="8">
    <location>
        <begin position="28"/>
        <end position="37"/>
    </location>
</feature>
<keyword evidence="7" id="KW-0482">Metalloprotease</keyword>
<dbReference type="InterPro" id="IPR042089">
    <property type="entry name" value="Peptidase_M13_dom_2"/>
</dbReference>
<keyword evidence="9" id="KW-1133">Transmembrane helix</keyword>
<keyword evidence="9" id="KW-0812">Transmembrane</keyword>
<feature type="compositionally biased region" description="Low complexity" evidence="8">
    <location>
        <begin position="38"/>
        <end position="51"/>
    </location>
</feature>
<feature type="compositionally biased region" description="Basic and acidic residues" evidence="8">
    <location>
        <begin position="448"/>
        <end position="463"/>
    </location>
</feature>
<dbReference type="Pfam" id="PF01431">
    <property type="entry name" value="Peptidase_M13"/>
    <property type="match status" value="1"/>
</dbReference>
<keyword evidence="9" id="KW-0472">Membrane</keyword>
<evidence type="ECO:0000256" key="9">
    <source>
        <dbReference type="SAM" id="Phobius"/>
    </source>
</evidence>
<dbReference type="Gene3D" id="3.40.390.10">
    <property type="entry name" value="Collagenase (Catalytic Domain)"/>
    <property type="match status" value="1"/>
</dbReference>
<dbReference type="SUPFAM" id="SSF55486">
    <property type="entry name" value="Metalloproteases ('zincins'), catalytic domain"/>
    <property type="match status" value="1"/>
</dbReference>
<dbReference type="InterPro" id="IPR024079">
    <property type="entry name" value="MetalloPept_cat_dom_sf"/>
</dbReference>
<dbReference type="Proteomes" id="UP000821853">
    <property type="component" value="Chromosome 2"/>
</dbReference>
<evidence type="ECO:0000259" key="11">
    <source>
        <dbReference type="Pfam" id="PF05649"/>
    </source>
</evidence>
<dbReference type="GO" id="GO:0046872">
    <property type="term" value="F:metal ion binding"/>
    <property type="evidence" value="ECO:0007669"/>
    <property type="project" value="UniProtKB-KW"/>
</dbReference>
<feature type="compositionally biased region" description="Acidic residues" evidence="8">
    <location>
        <begin position="808"/>
        <end position="824"/>
    </location>
</feature>
<feature type="region of interest" description="Disordered" evidence="8">
    <location>
        <begin position="140"/>
        <end position="159"/>
    </location>
</feature>
<dbReference type="PRINTS" id="PR00786">
    <property type="entry name" value="NEPRILYSIN"/>
</dbReference>
<feature type="compositionally biased region" description="Basic and acidic residues" evidence="8">
    <location>
        <begin position="264"/>
        <end position="281"/>
    </location>
</feature>
<feature type="domain" description="Peptidase M13 C-terminal" evidence="10">
    <location>
        <begin position="1424"/>
        <end position="1605"/>
    </location>
</feature>
<feature type="compositionally biased region" description="Basic and acidic residues" evidence="8">
    <location>
        <begin position="777"/>
        <end position="807"/>
    </location>
</feature>
<dbReference type="InterPro" id="IPR008753">
    <property type="entry name" value="Peptidase_M13_N"/>
</dbReference>
<feature type="domain" description="Peptidase M13 N-terminal" evidence="11">
    <location>
        <begin position="964"/>
        <end position="1349"/>
    </location>
</feature>
<evidence type="ECO:0000313" key="13">
    <source>
        <dbReference type="Proteomes" id="UP000821853"/>
    </source>
</evidence>
<feature type="region of interest" description="Disordered" evidence="8">
    <location>
        <begin position="25"/>
        <end position="130"/>
    </location>
</feature>
<evidence type="ECO:0000256" key="1">
    <source>
        <dbReference type="ARBA" id="ARBA00001947"/>
    </source>
</evidence>
<dbReference type="OMA" id="TAYHTHA"/>
<dbReference type="GO" id="GO:0005886">
    <property type="term" value="C:plasma membrane"/>
    <property type="evidence" value="ECO:0007669"/>
    <property type="project" value="TreeGrafter"/>
</dbReference>
<evidence type="ECO:0000256" key="8">
    <source>
        <dbReference type="SAM" id="MobiDB-lite"/>
    </source>
</evidence>
<dbReference type="EMBL" id="JABSTR010000004">
    <property type="protein sequence ID" value="KAH9368727.1"/>
    <property type="molecule type" value="Genomic_DNA"/>
</dbReference>
<evidence type="ECO:0000259" key="10">
    <source>
        <dbReference type="Pfam" id="PF01431"/>
    </source>
</evidence>
<feature type="region of interest" description="Disordered" evidence="8">
    <location>
        <begin position="354"/>
        <end position="852"/>
    </location>
</feature>
<dbReference type="OrthoDB" id="6481161at2759"/>
<dbReference type="InterPro" id="IPR000718">
    <property type="entry name" value="Peptidase_M13"/>
</dbReference>
<reference evidence="12 13" key="1">
    <citation type="journal article" date="2020" name="Cell">
        <title>Large-Scale Comparative Analyses of Tick Genomes Elucidate Their Genetic Diversity and Vector Capacities.</title>
        <authorList>
            <consortium name="Tick Genome and Microbiome Consortium (TIGMIC)"/>
            <person name="Jia N."/>
            <person name="Wang J."/>
            <person name="Shi W."/>
            <person name="Du L."/>
            <person name="Sun Y."/>
            <person name="Zhan W."/>
            <person name="Jiang J.F."/>
            <person name="Wang Q."/>
            <person name="Zhang B."/>
            <person name="Ji P."/>
            <person name="Bell-Sakyi L."/>
            <person name="Cui X.M."/>
            <person name="Yuan T.T."/>
            <person name="Jiang B.G."/>
            <person name="Yang W.F."/>
            <person name="Lam T.T."/>
            <person name="Chang Q.C."/>
            <person name="Ding S.J."/>
            <person name="Wang X.J."/>
            <person name="Zhu J.G."/>
            <person name="Ruan X.D."/>
            <person name="Zhao L."/>
            <person name="Wei J.T."/>
            <person name="Ye R.Z."/>
            <person name="Que T.C."/>
            <person name="Du C.H."/>
            <person name="Zhou Y.H."/>
            <person name="Cheng J.X."/>
            <person name="Dai P.F."/>
            <person name="Guo W.B."/>
            <person name="Han X.H."/>
            <person name="Huang E.J."/>
            <person name="Li L.F."/>
            <person name="Wei W."/>
            <person name="Gao Y.C."/>
            <person name="Liu J.Z."/>
            <person name="Shao H.Z."/>
            <person name="Wang X."/>
            <person name="Wang C.C."/>
            <person name="Yang T.C."/>
            <person name="Huo Q.B."/>
            <person name="Li W."/>
            <person name="Chen H.Y."/>
            <person name="Chen S.E."/>
            <person name="Zhou L.G."/>
            <person name="Ni X.B."/>
            <person name="Tian J.H."/>
            <person name="Sheng Y."/>
            <person name="Liu T."/>
            <person name="Pan Y.S."/>
            <person name="Xia L.Y."/>
            <person name="Li J."/>
            <person name="Zhao F."/>
            <person name="Cao W.C."/>
        </authorList>
    </citation>
    <scope>NUCLEOTIDE SEQUENCE [LARGE SCALE GENOMIC DNA]</scope>
    <source>
        <strain evidence="12">HaeL-2018</strain>
    </source>
</reference>
<evidence type="ECO:0000256" key="6">
    <source>
        <dbReference type="ARBA" id="ARBA00022833"/>
    </source>
</evidence>
<dbReference type="GO" id="GO:0004222">
    <property type="term" value="F:metalloendopeptidase activity"/>
    <property type="evidence" value="ECO:0007669"/>
    <property type="project" value="InterPro"/>
</dbReference>
<comment type="caution">
    <text evidence="12">The sequence shown here is derived from an EMBL/GenBank/DDBJ whole genome shotgun (WGS) entry which is preliminary data.</text>
</comment>
<accession>A0A9J6G181</accession>
<dbReference type="VEuPathDB" id="VectorBase:HLOH_043788"/>
<dbReference type="PANTHER" id="PTHR11733:SF241">
    <property type="entry name" value="GH26575P-RELATED"/>
    <property type="match status" value="1"/>
</dbReference>
<feature type="compositionally biased region" description="Basic and acidic residues" evidence="8">
    <location>
        <begin position="638"/>
        <end position="666"/>
    </location>
</feature>
<evidence type="ECO:0000256" key="4">
    <source>
        <dbReference type="ARBA" id="ARBA00022723"/>
    </source>
</evidence>
<comment type="similarity">
    <text evidence="2">Belongs to the peptidase M13 family.</text>
</comment>
<feature type="compositionally biased region" description="Basic and acidic residues" evidence="8">
    <location>
        <begin position="712"/>
        <end position="728"/>
    </location>
</feature>
<proteinExistence type="inferred from homology"/>
<dbReference type="Gene3D" id="1.10.1380.10">
    <property type="entry name" value="Neutral endopeptidase , domain2"/>
    <property type="match status" value="1"/>
</dbReference>
<feature type="compositionally biased region" description="Basic and acidic residues" evidence="8">
    <location>
        <begin position="839"/>
        <end position="849"/>
    </location>
</feature>
<keyword evidence="13" id="KW-1185">Reference proteome</keyword>
<sequence>MTETSPEYTLPTSFAAYYSELDDDKKGVHTKRGHSSSHRTTTSRSHPTTTSDPRDRTAGRAIEGDAVTSSSGQKPVPAERSSKREDQAAAADRQRHAEETSGERDRSTGGSSQENTAGPPKELFAHWEKVFGKEGLETTANQSDIDLDESHVSRQDAGNVKRVAAVEKLEYSPIVNPQPVALKPEAGPAHEGAPQARKRSRKSSPKESPNLKRTTAMDNLTTQGVQPKDAAGAEARGGELVDFPLATQLQETQRPGVAPRNVHGPKEFRKGKKEAPGKREMPGSSHPAPSSPTYKYYLSRSSSRSSDHRGPDMSSRQPATLGEDIFKGCLHAGKILSPTRRTPEMTSLVPSLPIVEEKESQKQLPPVQLPRAVPDKTPVATDRKASAPPKPVVERVVKPVTGPLKKDVKDVPTAKAVEPVPGPSKEALAPMSEAGPIKSVPDKTPVPTDRKASAPKPVAERVVKPVMGPLKKDVKEDLPTTKAVVPGPGPSKEALAPMSEAGPVQSVPDLVVDKRKDAGAVESREKSLLKPPPVPYVPGEMLSKSDSAMQIETLPSDSERRSEEPKVEDKTEQSLKTEEHELPTLSVEYPPTGSYSDEEDAKDAALPKAPKLDEVVEKEGGTSALFQSPPEAPIEKISSPEERPRGDLKVLEVESLDEHSTPHETQGEFVSPTGETEHSAAVSERHGAPLSEVEGAVATSPEAAIAEVEEPPLPKEAEDQLPVRRPEDEAGEGLPVSRLDGLPVLAETETSKKSGKSVTASAQEGERATTPPEEAELTEKEGDQKTFEESHLMKSVEEEEKLMKSGETEAEEAVGEEQAGEEGAETERAETMQPEGEEETHKEEVHEDLFPLPDDLFPLPESHKRETEVQVEIAFVKPRGNEAYYTAYVRIRTIPMLLLLGNIIVLIILLIASYFDLFVLFYVGPAIVPVTPASTKGLGLVCRTIRCGIGGTTLYYAINHNVEPCDSMFKYVCERWIHEPSEKYQAVVLGAEKSVIDEMYAEMRRGVESYHAYAKSGHALGKLAMLYKSCQDTYERDRQGVGPLNKLRQEYTLHEWPFKERFNGKPEEMVARYIRDTGSGVFVSVRMIPDPDDPQEHATKLIALECSTFALPTDMLLTYRSTHKEAIKAYRSYISSNLEDFNPSSPEKMVSNIFAFEVNLAHRCNVQCRRKRLKKIKVSEMSSDSGINWAKFLNTVMENVRYNVGPDTSILVRSVSYFKKLALIFRDGATKTRAMNYLGWRFMQKLSRHTTQKYRKSHREFQENVLGQLRLDDWMRCMFDAAEAMPMAIGRVYVERQGFEASDYRVYGMMLSLLEGLRHMFAEFKWLQAQSREKVSVILSKASMTIGYPAWLMNDSALNAYYAHVPTDGSYVEMVAKALSANYANLLTTSVTLEVPSKLANFIFPSRFVELHHRSGPPRESLLYDIRSNHFVLPSGVMTPPYYVSDTTWSMNFGGLGVLVARDLVNEFLHAVDAGWMADSDRTEFKKSADCVLTEVGKSSRSGSPDEAVMRCGGLVSDLLALRLAYTAYHTHADSRDEPTVPGMEDKSPDQVFFTAAFRTLCTQLRERHYVPVVRGKEKVPELQYLDALMRSMNEFTDAFKCPDGKYRRNVVGRCLAGEAGSRQVQVTQACPLESL</sequence>
<dbReference type="GO" id="GO:0016485">
    <property type="term" value="P:protein processing"/>
    <property type="evidence" value="ECO:0007669"/>
    <property type="project" value="TreeGrafter"/>
</dbReference>
<keyword evidence="3" id="KW-0645">Protease</keyword>
<feature type="compositionally biased region" description="Basic and acidic residues" evidence="8">
    <location>
        <begin position="80"/>
        <end position="107"/>
    </location>
</feature>
<dbReference type="PANTHER" id="PTHR11733">
    <property type="entry name" value="ZINC METALLOPROTEASE FAMILY M13 NEPRILYSIN-RELATED"/>
    <property type="match status" value="1"/>
</dbReference>
<feature type="compositionally biased region" description="Basic and acidic residues" evidence="8">
    <location>
        <begin position="602"/>
        <end position="620"/>
    </location>
</feature>
<dbReference type="PROSITE" id="PS51885">
    <property type="entry name" value="NEPRILYSIN"/>
    <property type="match status" value="1"/>
</dbReference>
<feature type="transmembrane region" description="Helical" evidence="9">
    <location>
        <begin position="897"/>
        <end position="923"/>
    </location>
</feature>